<evidence type="ECO:0000313" key="1">
    <source>
        <dbReference type="EMBL" id="PWS34584.1"/>
    </source>
</evidence>
<dbReference type="AlphaFoldDB" id="A0A317F6D1"/>
<dbReference type="OrthoDB" id="8442111at2"/>
<keyword evidence="2" id="KW-1185">Reference proteome</keyword>
<dbReference type="Proteomes" id="UP000245765">
    <property type="component" value="Unassembled WGS sequence"/>
</dbReference>
<comment type="caution">
    <text evidence="1">The sequence shown here is derived from an EMBL/GenBank/DDBJ whole genome shotgun (WGS) entry which is preliminary data.</text>
</comment>
<reference evidence="2" key="1">
    <citation type="submission" date="2018-05" db="EMBL/GenBank/DDBJ databases">
        <authorList>
            <person name="Du Z."/>
            <person name="Wang X."/>
        </authorList>
    </citation>
    <scope>NUCLEOTIDE SEQUENCE [LARGE SCALE GENOMIC DNA]</scope>
    <source>
        <strain evidence="2">CQN31</strain>
    </source>
</reference>
<gene>
    <name evidence="1" type="ORF">DFH01_23890</name>
</gene>
<evidence type="ECO:0008006" key="3">
    <source>
        <dbReference type="Google" id="ProtNLM"/>
    </source>
</evidence>
<dbReference type="EMBL" id="QGNA01000006">
    <property type="protein sequence ID" value="PWS34584.1"/>
    <property type="molecule type" value="Genomic_DNA"/>
</dbReference>
<protein>
    <recommendedName>
        <fullName evidence="3">IrrE N-terminal-like domain-containing protein</fullName>
    </recommendedName>
</protein>
<evidence type="ECO:0000313" key="2">
    <source>
        <dbReference type="Proteomes" id="UP000245765"/>
    </source>
</evidence>
<sequence length="242" mass="25418">MPLAVHYPSGSPPAGRRSLSTAEIRAVAAQARRQLLADPAEFALQLPGLVAAAAMISVNTKNFAVQWDLTQPLRDQSGRAVLGICDVDPAEPGWAYVSIDGPTVSRRPDLALSTAAHELGHLLFDVPDEMDVGSRRYRAVARSASALESVSRGAEGRANEFMGALLVPPVPLHTRLLALARGEGLRLARAPHEGRPASPVLAAGNPADVVAGVFAALAIEFGVTERFIAVRAARYGLVQGGI</sequence>
<accession>A0A317F6D1</accession>
<name>A0A317F6D1_9PROT</name>
<organism evidence="1 2">
    <name type="scientific">Falsiroseomonas bella</name>
    <dbReference type="NCBI Taxonomy" id="2184016"/>
    <lineage>
        <taxon>Bacteria</taxon>
        <taxon>Pseudomonadati</taxon>
        <taxon>Pseudomonadota</taxon>
        <taxon>Alphaproteobacteria</taxon>
        <taxon>Acetobacterales</taxon>
        <taxon>Roseomonadaceae</taxon>
        <taxon>Falsiroseomonas</taxon>
    </lineage>
</organism>
<dbReference type="RefSeq" id="WP_109873035.1">
    <property type="nucleotide sequence ID" value="NZ_QGNA01000006.1"/>
</dbReference>
<proteinExistence type="predicted"/>